<dbReference type="EMBL" id="LHQL01000011">
    <property type="protein sequence ID" value="OOQ49698.1"/>
    <property type="molecule type" value="Genomic_DNA"/>
</dbReference>
<dbReference type="AlphaFoldDB" id="A0AAE6YHV4"/>
<evidence type="ECO:0000313" key="5">
    <source>
        <dbReference type="Proteomes" id="UP000502504"/>
    </source>
</evidence>
<accession>A0AAE6YHV4</accession>
<keyword evidence="4" id="KW-1185">Reference proteome</keyword>
<proteinExistence type="predicted"/>
<gene>
    <name evidence="2" type="ORF">AFM16_22305</name>
    <name evidence="3" type="ORF">HCX60_22710</name>
</gene>
<evidence type="ECO:0000256" key="1">
    <source>
        <dbReference type="SAM" id="Phobius"/>
    </source>
</evidence>
<feature type="transmembrane region" description="Helical" evidence="1">
    <location>
        <begin position="12"/>
        <end position="38"/>
    </location>
</feature>
<name>A0AAE6YHV4_STRAT</name>
<evidence type="ECO:0000313" key="4">
    <source>
        <dbReference type="Proteomes" id="UP000190306"/>
    </source>
</evidence>
<keyword evidence="1" id="KW-0472">Membrane</keyword>
<evidence type="ECO:0000313" key="3">
    <source>
        <dbReference type="EMBL" id="QIT49029.1"/>
    </source>
</evidence>
<dbReference type="Proteomes" id="UP000502504">
    <property type="component" value="Chromosome"/>
</dbReference>
<sequence>MAAYTPPVEADTILGLLAWCASAAGVAGLIIVGIQLALQLRRGEPGEGATYFRGVFIVVMSCVLATTAGPLVAALGSLQLLGP</sequence>
<reference evidence="2 4" key="1">
    <citation type="submission" date="2015-07" db="EMBL/GenBank/DDBJ databases">
        <title>Draft Genome Sequence of Streptomyces antibioticus, IMRU 3720 reveals insights in the evolution of actinomycin biosynthetic gene clusters in Streptomyces.</title>
        <authorList>
            <person name="Crnovcic I."/>
            <person name="Ruckert C."/>
            <person name="Kalinowksi J."/>
            <person name="Keller U."/>
        </authorList>
    </citation>
    <scope>NUCLEOTIDE SEQUENCE [LARGE SCALE GENOMIC DNA]</scope>
    <source>
        <strain evidence="2 4">DSM 41481</strain>
    </source>
</reference>
<dbReference type="EMBL" id="CP050692">
    <property type="protein sequence ID" value="QIT49029.1"/>
    <property type="molecule type" value="Genomic_DNA"/>
</dbReference>
<keyword evidence="1" id="KW-1133">Transmembrane helix</keyword>
<feature type="transmembrane region" description="Helical" evidence="1">
    <location>
        <begin position="50"/>
        <end position="75"/>
    </location>
</feature>
<protein>
    <submittedName>
        <fullName evidence="3">Uncharacterized protein</fullName>
    </submittedName>
</protein>
<evidence type="ECO:0000313" key="2">
    <source>
        <dbReference type="EMBL" id="OOQ49698.1"/>
    </source>
</evidence>
<organism evidence="3 5">
    <name type="scientific">Streptomyces antibioticus</name>
    <dbReference type="NCBI Taxonomy" id="1890"/>
    <lineage>
        <taxon>Bacteria</taxon>
        <taxon>Bacillati</taxon>
        <taxon>Actinomycetota</taxon>
        <taxon>Actinomycetes</taxon>
        <taxon>Kitasatosporales</taxon>
        <taxon>Streptomycetaceae</taxon>
        <taxon>Streptomyces</taxon>
    </lineage>
</organism>
<keyword evidence="1" id="KW-0812">Transmembrane</keyword>
<reference evidence="3 5" key="2">
    <citation type="submission" date="2020-03" db="EMBL/GenBank/DDBJ databases">
        <title>Is there a link between lipid content and antibiotic production in Streptomyces?</title>
        <authorList>
            <person name="David M."/>
            <person name="Lejeune C."/>
            <person name="Abreu S."/>
            <person name="Thibessard A."/>
            <person name="Leblond P."/>
            <person name="Chaminade P."/>
            <person name="Virolle M.-J."/>
        </authorList>
    </citation>
    <scope>NUCLEOTIDE SEQUENCE [LARGE SCALE GENOMIC DNA]</scope>
    <source>
        <strain evidence="3 5">DSM 41481</strain>
    </source>
</reference>
<dbReference type="Proteomes" id="UP000190306">
    <property type="component" value="Chromosome"/>
</dbReference>